<organism evidence="2 3">
    <name type="scientific">Carnegiea gigantea</name>
    <dbReference type="NCBI Taxonomy" id="171969"/>
    <lineage>
        <taxon>Eukaryota</taxon>
        <taxon>Viridiplantae</taxon>
        <taxon>Streptophyta</taxon>
        <taxon>Embryophyta</taxon>
        <taxon>Tracheophyta</taxon>
        <taxon>Spermatophyta</taxon>
        <taxon>Magnoliopsida</taxon>
        <taxon>eudicotyledons</taxon>
        <taxon>Gunneridae</taxon>
        <taxon>Pentapetalae</taxon>
        <taxon>Caryophyllales</taxon>
        <taxon>Cactineae</taxon>
        <taxon>Cactaceae</taxon>
        <taxon>Cactoideae</taxon>
        <taxon>Echinocereeae</taxon>
        <taxon>Carnegiea</taxon>
    </lineage>
</organism>
<evidence type="ECO:0000256" key="1">
    <source>
        <dbReference type="SAM" id="MobiDB-lite"/>
    </source>
</evidence>
<dbReference type="EMBL" id="JAKOGI010002942">
    <property type="protein sequence ID" value="KAJ8421070.1"/>
    <property type="molecule type" value="Genomic_DNA"/>
</dbReference>
<evidence type="ECO:0000313" key="2">
    <source>
        <dbReference type="EMBL" id="KAJ8421070.1"/>
    </source>
</evidence>
<comment type="caution">
    <text evidence="2">The sequence shown here is derived from an EMBL/GenBank/DDBJ whole genome shotgun (WGS) entry which is preliminary data.</text>
</comment>
<name>A0A9Q1JK33_9CARY</name>
<reference evidence="2" key="1">
    <citation type="submission" date="2022-04" db="EMBL/GenBank/DDBJ databases">
        <title>Carnegiea gigantea Genome sequencing and assembly v2.</title>
        <authorList>
            <person name="Copetti D."/>
            <person name="Sanderson M.J."/>
            <person name="Burquez A."/>
            <person name="Wojciechowski M.F."/>
        </authorList>
    </citation>
    <scope>NUCLEOTIDE SEQUENCE</scope>
    <source>
        <strain evidence="2">SGP5-SGP5p</strain>
        <tissue evidence="2">Aerial part</tissue>
    </source>
</reference>
<feature type="region of interest" description="Disordered" evidence="1">
    <location>
        <begin position="1"/>
        <end position="20"/>
    </location>
</feature>
<proteinExistence type="predicted"/>
<gene>
    <name evidence="2" type="ORF">Cgig2_001162</name>
</gene>
<evidence type="ECO:0000313" key="3">
    <source>
        <dbReference type="Proteomes" id="UP001153076"/>
    </source>
</evidence>
<keyword evidence="3" id="KW-1185">Reference proteome</keyword>
<dbReference type="Proteomes" id="UP001153076">
    <property type="component" value="Unassembled WGS sequence"/>
</dbReference>
<sequence>MTMLLETRGPPDPKQTSDDLNSALRITPRQQSRPPCFSLYGPPQSRRDALSFICIQQHHDHHLVAALKEEGCPKVWVVTSDHAQQDAAHGAVTKFCAVVGACGEEFLNQPTPTSQAEYSQHKCWEMLQLNANHVDLDQGFKEGDGNNAPRAQCLLNGTPTNLSMDLTE</sequence>
<accession>A0A9Q1JK33</accession>
<dbReference type="AlphaFoldDB" id="A0A9Q1JK33"/>
<protein>
    <submittedName>
        <fullName evidence="2">Uncharacterized protein</fullName>
    </submittedName>
</protein>